<feature type="domain" description="Serpin" evidence="5">
    <location>
        <begin position="140"/>
        <end position="498"/>
    </location>
</feature>
<dbReference type="InterPro" id="IPR000215">
    <property type="entry name" value="Serpin_fam"/>
</dbReference>
<dbReference type="GO" id="GO:0005615">
    <property type="term" value="C:extracellular space"/>
    <property type="evidence" value="ECO:0007669"/>
    <property type="project" value="InterPro"/>
</dbReference>
<keyword evidence="2" id="KW-0722">Serine protease inhibitor</keyword>
<dbReference type="PROSITE" id="PS00284">
    <property type="entry name" value="SERPIN"/>
    <property type="match status" value="1"/>
</dbReference>
<dbReference type="InterPro" id="IPR042178">
    <property type="entry name" value="Serpin_sf_1"/>
</dbReference>
<dbReference type="SMART" id="SM00093">
    <property type="entry name" value="SERPIN"/>
    <property type="match status" value="1"/>
</dbReference>
<dbReference type="InterPro" id="IPR042185">
    <property type="entry name" value="Serpin_sf_2"/>
</dbReference>
<evidence type="ECO:0000313" key="6">
    <source>
        <dbReference type="EMBL" id="KAK9499910.1"/>
    </source>
</evidence>
<evidence type="ECO:0000256" key="4">
    <source>
        <dbReference type="SAM" id="MobiDB-lite"/>
    </source>
</evidence>
<comment type="caution">
    <text evidence="6">The sequence shown here is derived from an EMBL/GenBank/DDBJ whole genome shotgun (WGS) entry which is preliminary data.</text>
</comment>
<sequence length="505" mass="57154">MFALFLVPVIIDGKIWFAGDVIPGLNITVPEAYPLESAQHQQQQQQQQSNFQAQQTYQPIGTYQYQPTYQQQLPQTTHKTMQSYQPGHKHSQQNPQQQLAPAPPPPSSSSSMQAHLPSNSTALNYDDIITQMISTAVKKIALSLDHTDNGKVKNLLIAPLSVFGALTLILLGAQGLTKYEIETFLGLSEGNKNIEDDMLHKTIGRYFDKFVPVPGVEVGHQLAFANSIFIQKNFAIKPRFDHIARTDYRSEVFPVDFSNHIDETREMINKWIENKTFGRIKDLVPDRLSPATTLVIANALYFNGNWEYPFYLKTRVSKFKVSNTEEIDMPLMVNAAEVPYHKGKDYEMFGMPYKGSIRIMYIILPDKNLHEFTADLQPETIEEMINLAKVQSIMYAVPRMKIETSIQLKEPLKKLGMKSMFDPSHSNLSGIAEGLYANEIFHKVEILVTETGTEAAAGTAAGFVRGGIPSVFVNRPFIFFIYHTPTKSITFWGNVYKPTPYFDRK</sequence>
<dbReference type="InterPro" id="IPR023795">
    <property type="entry name" value="Serpin_CS"/>
</dbReference>
<accession>A0AAW1CPE1</accession>
<evidence type="ECO:0000256" key="1">
    <source>
        <dbReference type="ARBA" id="ARBA00022690"/>
    </source>
</evidence>
<protein>
    <recommendedName>
        <fullName evidence="5">Serpin domain-containing protein</fullName>
    </recommendedName>
</protein>
<dbReference type="Proteomes" id="UP001461498">
    <property type="component" value="Unassembled WGS sequence"/>
</dbReference>
<dbReference type="GO" id="GO:0004867">
    <property type="term" value="F:serine-type endopeptidase inhibitor activity"/>
    <property type="evidence" value="ECO:0007669"/>
    <property type="project" value="UniProtKB-KW"/>
</dbReference>
<dbReference type="AlphaFoldDB" id="A0AAW1CPE1"/>
<organism evidence="6 7">
    <name type="scientific">Rhynocoris fuscipes</name>
    <dbReference type="NCBI Taxonomy" id="488301"/>
    <lineage>
        <taxon>Eukaryota</taxon>
        <taxon>Metazoa</taxon>
        <taxon>Ecdysozoa</taxon>
        <taxon>Arthropoda</taxon>
        <taxon>Hexapoda</taxon>
        <taxon>Insecta</taxon>
        <taxon>Pterygota</taxon>
        <taxon>Neoptera</taxon>
        <taxon>Paraneoptera</taxon>
        <taxon>Hemiptera</taxon>
        <taxon>Heteroptera</taxon>
        <taxon>Panheteroptera</taxon>
        <taxon>Cimicomorpha</taxon>
        <taxon>Reduviidae</taxon>
        <taxon>Harpactorinae</taxon>
        <taxon>Harpactorini</taxon>
        <taxon>Rhynocoris</taxon>
    </lineage>
</organism>
<dbReference type="Pfam" id="PF00079">
    <property type="entry name" value="Serpin"/>
    <property type="match status" value="1"/>
</dbReference>
<dbReference type="EMBL" id="JAPXFL010000011">
    <property type="protein sequence ID" value="KAK9499910.1"/>
    <property type="molecule type" value="Genomic_DNA"/>
</dbReference>
<evidence type="ECO:0000256" key="2">
    <source>
        <dbReference type="ARBA" id="ARBA00022900"/>
    </source>
</evidence>
<dbReference type="SUPFAM" id="SSF56574">
    <property type="entry name" value="Serpins"/>
    <property type="match status" value="1"/>
</dbReference>
<comment type="similarity">
    <text evidence="3">Belongs to the serpin family.</text>
</comment>
<keyword evidence="1" id="KW-0646">Protease inhibitor</keyword>
<dbReference type="InterPro" id="IPR023796">
    <property type="entry name" value="Serpin_dom"/>
</dbReference>
<dbReference type="Gene3D" id="2.30.39.10">
    <property type="entry name" value="Alpha-1-antitrypsin, domain 1"/>
    <property type="match status" value="1"/>
</dbReference>
<keyword evidence="7" id="KW-1185">Reference proteome</keyword>
<evidence type="ECO:0000256" key="3">
    <source>
        <dbReference type="RuleBase" id="RU000411"/>
    </source>
</evidence>
<dbReference type="PANTHER" id="PTHR11461:SF342">
    <property type="entry name" value="SERINE PROTEASE INHIBITOR 28DC"/>
    <property type="match status" value="1"/>
</dbReference>
<dbReference type="InterPro" id="IPR036186">
    <property type="entry name" value="Serpin_sf"/>
</dbReference>
<evidence type="ECO:0000313" key="7">
    <source>
        <dbReference type="Proteomes" id="UP001461498"/>
    </source>
</evidence>
<dbReference type="Gene3D" id="3.30.497.10">
    <property type="entry name" value="Antithrombin, subunit I, domain 2"/>
    <property type="match status" value="1"/>
</dbReference>
<reference evidence="6 7" key="1">
    <citation type="submission" date="2022-12" db="EMBL/GenBank/DDBJ databases">
        <title>Chromosome-level genome assembly of true bugs.</title>
        <authorList>
            <person name="Ma L."/>
            <person name="Li H."/>
        </authorList>
    </citation>
    <scope>NUCLEOTIDE SEQUENCE [LARGE SCALE GENOMIC DNA]</scope>
    <source>
        <strain evidence="6">Lab_2022b</strain>
    </source>
</reference>
<dbReference type="PANTHER" id="PTHR11461">
    <property type="entry name" value="SERINE PROTEASE INHIBITOR, SERPIN"/>
    <property type="match status" value="1"/>
</dbReference>
<feature type="region of interest" description="Disordered" evidence="4">
    <location>
        <begin position="74"/>
        <end position="117"/>
    </location>
</feature>
<dbReference type="CDD" id="cd00172">
    <property type="entry name" value="serpin"/>
    <property type="match status" value="1"/>
</dbReference>
<proteinExistence type="inferred from homology"/>
<evidence type="ECO:0000259" key="5">
    <source>
        <dbReference type="SMART" id="SM00093"/>
    </source>
</evidence>
<name>A0AAW1CPE1_9HEMI</name>
<gene>
    <name evidence="6" type="ORF">O3M35_002849</name>
</gene>